<evidence type="ECO:0000313" key="9">
    <source>
        <dbReference type="Proteomes" id="UP000323876"/>
    </source>
</evidence>
<name>A0A5N0E9V0_9NOCA</name>
<dbReference type="PANTHER" id="PTHR10057">
    <property type="entry name" value="PERIPHERAL-TYPE BENZODIAZEPINE RECEPTOR"/>
    <property type="match status" value="1"/>
</dbReference>
<dbReference type="CDD" id="cd15904">
    <property type="entry name" value="TSPO_MBR"/>
    <property type="match status" value="1"/>
</dbReference>
<reference evidence="8 9" key="1">
    <citation type="submission" date="2019-09" db="EMBL/GenBank/DDBJ databases">
        <authorList>
            <person name="Wang X."/>
        </authorList>
    </citation>
    <scope>NUCLEOTIDE SEQUENCE [LARGE SCALE GENOMIC DNA]</scope>
    <source>
        <strain evidence="8 9">CICC 11023</strain>
    </source>
</reference>
<evidence type="ECO:0000256" key="7">
    <source>
        <dbReference type="SAM" id="Phobius"/>
    </source>
</evidence>
<feature type="region of interest" description="Disordered" evidence="6">
    <location>
        <begin position="182"/>
        <end position="202"/>
    </location>
</feature>
<keyword evidence="5 7" id="KW-0472">Membrane</keyword>
<dbReference type="AlphaFoldDB" id="A0A5N0E9V0"/>
<dbReference type="PANTHER" id="PTHR10057:SF0">
    <property type="entry name" value="TRANSLOCATOR PROTEIN"/>
    <property type="match status" value="1"/>
</dbReference>
<dbReference type="InterPro" id="IPR004307">
    <property type="entry name" value="TspO_MBR"/>
</dbReference>
<comment type="subcellular location">
    <subcellularLocation>
        <location evidence="1">Membrane</location>
        <topology evidence="1">Multi-pass membrane protein</topology>
    </subcellularLocation>
</comment>
<dbReference type="EMBL" id="VXLC01000015">
    <property type="protein sequence ID" value="KAA8885726.1"/>
    <property type="molecule type" value="Genomic_DNA"/>
</dbReference>
<dbReference type="Proteomes" id="UP000323876">
    <property type="component" value="Unassembled WGS sequence"/>
</dbReference>
<evidence type="ECO:0000313" key="8">
    <source>
        <dbReference type="EMBL" id="KAA8885726.1"/>
    </source>
</evidence>
<evidence type="ECO:0000256" key="6">
    <source>
        <dbReference type="SAM" id="MobiDB-lite"/>
    </source>
</evidence>
<evidence type="ECO:0000256" key="4">
    <source>
        <dbReference type="ARBA" id="ARBA00022989"/>
    </source>
</evidence>
<keyword evidence="3 7" id="KW-0812">Transmembrane</keyword>
<comment type="similarity">
    <text evidence="2">Belongs to the TspO/BZRP family.</text>
</comment>
<feature type="transmembrane region" description="Helical" evidence="7">
    <location>
        <begin position="61"/>
        <end position="78"/>
    </location>
</feature>
<dbReference type="OrthoDB" id="9795496at2"/>
<dbReference type="InterPro" id="IPR038330">
    <property type="entry name" value="TspO/MBR-related_sf"/>
</dbReference>
<protein>
    <submittedName>
        <fullName evidence="8">Tryptophan-rich sensory protein</fullName>
    </submittedName>
</protein>
<evidence type="ECO:0000256" key="3">
    <source>
        <dbReference type="ARBA" id="ARBA00022692"/>
    </source>
</evidence>
<dbReference type="GO" id="GO:0016020">
    <property type="term" value="C:membrane"/>
    <property type="evidence" value="ECO:0007669"/>
    <property type="project" value="UniProtKB-SubCell"/>
</dbReference>
<keyword evidence="4 7" id="KW-1133">Transmembrane helix</keyword>
<dbReference type="GO" id="GO:0033013">
    <property type="term" value="P:tetrapyrrole metabolic process"/>
    <property type="evidence" value="ECO:0007669"/>
    <property type="project" value="UniProtKB-ARBA"/>
</dbReference>
<organism evidence="8 9">
    <name type="scientific">Nocardia colli</name>
    <dbReference type="NCBI Taxonomy" id="2545717"/>
    <lineage>
        <taxon>Bacteria</taxon>
        <taxon>Bacillati</taxon>
        <taxon>Actinomycetota</taxon>
        <taxon>Actinomycetes</taxon>
        <taxon>Mycobacteriales</taxon>
        <taxon>Nocardiaceae</taxon>
        <taxon>Nocardia</taxon>
    </lineage>
</organism>
<accession>A0A5N0E9V0</accession>
<evidence type="ECO:0000256" key="5">
    <source>
        <dbReference type="ARBA" id="ARBA00023136"/>
    </source>
</evidence>
<dbReference type="FunFam" id="1.20.1260.100:FF:000001">
    <property type="entry name" value="translocator protein 2"/>
    <property type="match status" value="1"/>
</dbReference>
<dbReference type="Pfam" id="PF03073">
    <property type="entry name" value="TspO_MBR"/>
    <property type="match status" value="1"/>
</dbReference>
<evidence type="ECO:0000256" key="1">
    <source>
        <dbReference type="ARBA" id="ARBA00004141"/>
    </source>
</evidence>
<dbReference type="Gene3D" id="1.20.1260.100">
    <property type="entry name" value="TspO/MBR protein"/>
    <property type="match status" value="1"/>
</dbReference>
<feature type="compositionally biased region" description="Gly residues" evidence="6">
    <location>
        <begin position="193"/>
        <end position="202"/>
    </location>
</feature>
<comment type="caution">
    <text evidence="8">The sequence shown here is derived from an EMBL/GenBank/DDBJ whole genome shotgun (WGS) entry which is preliminary data.</text>
</comment>
<evidence type="ECO:0000256" key="2">
    <source>
        <dbReference type="ARBA" id="ARBA00007524"/>
    </source>
</evidence>
<sequence>MMLSNNASPAKARPSARYLFRTGAGVAATALVGSAAAGSRSTWYERVNKPSFQPPSAAFPIAWTLLYADIAVTSAYALQNATESQKRGLTKALALNLTLNAGWSWVFFRAHRLAAATALSAALTASSADLTRRVSAAHPAGRALAAYPAWCAFATTLSASIWRRNRCPLLSGHVRHVARPRRAVVSDANRSGRGTGQTAGTH</sequence>
<proteinExistence type="inferred from homology"/>
<keyword evidence="9" id="KW-1185">Reference proteome</keyword>
<gene>
    <name evidence="8" type="ORF">F3087_29295</name>
</gene>